<evidence type="ECO:0000313" key="3">
    <source>
        <dbReference type="Proteomes" id="UP000183810"/>
    </source>
</evidence>
<organism evidence="2 3">
    <name type="scientific">Nocardia mangyaensis</name>
    <dbReference type="NCBI Taxonomy" id="2213200"/>
    <lineage>
        <taxon>Bacteria</taxon>
        <taxon>Bacillati</taxon>
        <taxon>Actinomycetota</taxon>
        <taxon>Actinomycetes</taxon>
        <taxon>Mycobacteriales</taxon>
        <taxon>Nocardiaceae</taxon>
        <taxon>Nocardia</taxon>
    </lineage>
</organism>
<feature type="domain" description="AbiEi antitoxin N-terminal" evidence="1">
    <location>
        <begin position="14"/>
        <end position="56"/>
    </location>
</feature>
<proteinExistence type="predicted"/>
<gene>
    <name evidence="2" type="ORF">BOX37_06015</name>
</gene>
<protein>
    <recommendedName>
        <fullName evidence="1">AbiEi antitoxin N-terminal domain-containing protein</fullName>
    </recommendedName>
</protein>
<dbReference type="Pfam" id="PF13338">
    <property type="entry name" value="AbiEi_4"/>
    <property type="match status" value="1"/>
</dbReference>
<reference evidence="2" key="1">
    <citation type="submission" date="2016-11" db="EMBL/GenBank/DDBJ databases">
        <authorList>
            <person name="Jaros S."/>
            <person name="Januszkiewicz K."/>
            <person name="Wedrychowicz H."/>
        </authorList>
    </citation>
    <scope>NUCLEOTIDE SEQUENCE [LARGE SCALE GENOMIC DNA]</scope>
    <source>
        <strain evidence="2">Y48</strain>
    </source>
</reference>
<dbReference type="KEGG" id="nsl:BOX37_06015"/>
<evidence type="ECO:0000313" key="2">
    <source>
        <dbReference type="EMBL" id="APE33597.1"/>
    </source>
</evidence>
<dbReference type="InterPro" id="IPR025159">
    <property type="entry name" value="AbiEi_N"/>
</dbReference>
<dbReference type="Proteomes" id="UP000183810">
    <property type="component" value="Chromosome"/>
</dbReference>
<dbReference type="EMBL" id="CP018082">
    <property type="protein sequence ID" value="APE33597.1"/>
    <property type="molecule type" value="Genomic_DNA"/>
</dbReference>
<sequence>MLNGPLLELASLGEEQWGLFTTRQAAVERGVTPLQLKRLTDHGHLIRIQHGVYRVAGAPDSPLDAIRSAWLALEPARTAGDRLGDPVPLGVVSHRSAAVLLQLGDLDADIHQFTVGKPRRSRSSEVTFIVAALTPTEWHRVDGLPVTRPLRTVTDLAAANTDGGHLASVVRDTIMTGDTTSAELAEALRPYAHNYGAHPGDGAEVVRTFIHTAGVPASAVELAQADELDGGREIEFSPEMIAVIRQSVREVLSSSGFDKVLRDAVAASLPPELLSQQLAAMVEPIATAIRPALSLVTSDEAFTSNEVQIALQSLHDAVVSPTRDQERH</sequence>
<evidence type="ECO:0000259" key="1">
    <source>
        <dbReference type="Pfam" id="PF13338"/>
    </source>
</evidence>
<dbReference type="RefSeq" id="WP_071926780.1">
    <property type="nucleotide sequence ID" value="NZ_CP018082.1"/>
</dbReference>
<accession>A0A1J0VNK6</accession>
<keyword evidence="3" id="KW-1185">Reference proteome</keyword>
<name>A0A1J0VNK6_9NOCA</name>
<dbReference type="AlphaFoldDB" id="A0A1J0VNK6"/>
<dbReference type="OrthoDB" id="3356078at2"/>